<dbReference type="InParanoid" id="U5DRQ7"/>
<feature type="transmembrane region" description="Helical" evidence="1">
    <location>
        <begin position="42"/>
        <end position="60"/>
    </location>
</feature>
<dbReference type="OrthoDB" id="467801at2"/>
<gene>
    <name evidence="2" type="ORF">KR51_00008960</name>
</gene>
<organism evidence="2 3">
    <name type="scientific">Rubidibacter lacunae KORDI 51-2</name>
    <dbReference type="NCBI Taxonomy" id="582515"/>
    <lineage>
        <taxon>Bacteria</taxon>
        <taxon>Bacillati</taxon>
        <taxon>Cyanobacteriota</taxon>
        <taxon>Cyanophyceae</taxon>
        <taxon>Oscillatoriophycideae</taxon>
        <taxon>Chroococcales</taxon>
        <taxon>Aphanothecaceae</taxon>
        <taxon>Rubidibacter</taxon>
    </lineage>
</organism>
<dbReference type="Proteomes" id="UP000016960">
    <property type="component" value="Unassembled WGS sequence"/>
</dbReference>
<reference evidence="2 3" key="1">
    <citation type="submission" date="2013-05" db="EMBL/GenBank/DDBJ databases">
        <title>Draft genome sequence of Rubidibacter lacunae KORDI 51-2.</title>
        <authorList>
            <person name="Choi D.H."/>
            <person name="Noh J.H."/>
            <person name="Kwon K.-K."/>
            <person name="Lee J.-H."/>
            <person name="Ryu J.-Y."/>
        </authorList>
    </citation>
    <scope>NUCLEOTIDE SEQUENCE [LARGE SCALE GENOMIC DNA]</scope>
    <source>
        <strain evidence="2 3">KORDI 51-2</strain>
    </source>
</reference>
<keyword evidence="1" id="KW-1133">Transmembrane helix</keyword>
<evidence type="ECO:0000313" key="2">
    <source>
        <dbReference type="EMBL" id="ERN42375.1"/>
    </source>
</evidence>
<name>U5DRQ7_9CHRO</name>
<keyword evidence="1" id="KW-0472">Membrane</keyword>
<dbReference type="RefSeq" id="WP_022605082.1">
    <property type="nucleotide sequence ID" value="NZ_ASSJ01000021.1"/>
</dbReference>
<sequence>MDRASIGGTLVAVLEDLTYMRRQLRSAQPALRAALGKFGRSLSMWLACGAGTIALLLWNWQLVCATAAGIATLVLAYLIPTRYWQQVQTRVLQVWQGIPRHMTLAVVSSGIVATFVYAALAIWTAATDRWLAAGAIAQSVATFLTLGLLGWHVFERQPQRSFARDRYLRELTHADALKRLIAVRLLSERALTGAQAERKHLGEYFCLLHSRESEPLVRAAILDSLHRLELAPPPPRPQPLLALEKREQPVAIAVPKQLVVPVEETAG</sequence>
<keyword evidence="3" id="KW-1185">Reference proteome</keyword>
<evidence type="ECO:0000256" key="1">
    <source>
        <dbReference type="SAM" id="Phobius"/>
    </source>
</evidence>
<proteinExistence type="predicted"/>
<dbReference type="EMBL" id="ASSJ01000021">
    <property type="protein sequence ID" value="ERN42375.1"/>
    <property type="molecule type" value="Genomic_DNA"/>
</dbReference>
<feature type="transmembrane region" description="Helical" evidence="1">
    <location>
        <begin position="66"/>
        <end position="84"/>
    </location>
</feature>
<dbReference type="eggNOG" id="ENOG5030NQW">
    <property type="taxonomic scope" value="Bacteria"/>
</dbReference>
<evidence type="ECO:0000313" key="3">
    <source>
        <dbReference type="Proteomes" id="UP000016960"/>
    </source>
</evidence>
<feature type="transmembrane region" description="Helical" evidence="1">
    <location>
        <begin position="104"/>
        <end position="124"/>
    </location>
</feature>
<accession>U5DRQ7</accession>
<protein>
    <submittedName>
        <fullName evidence="2">Uncharacterized protein</fullName>
    </submittedName>
</protein>
<dbReference type="STRING" id="582515.KR51_00008960"/>
<feature type="transmembrane region" description="Helical" evidence="1">
    <location>
        <begin position="130"/>
        <end position="154"/>
    </location>
</feature>
<comment type="caution">
    <text evidence="2">The sequence shown here is derived from an EMBL/GenBank/DDBJ whole genome shotgun (WGS) entry which is preliminary data.</text>
</comment>
<keyword evidence="1" id="KW-0812">Transmembrane</keyword>
<dbReference type="AlphaFoldDB" id="U5DRQ7"/>